<dbReference type="RefSeq" id="WP_123668535.1">
    <property type="nucleotide sequence ID" value="NZ_RJKE01000001.1"/>
</dbReference>
<gene>
    <name evidence="1" type="ORF">EDD29_7132</name>
</gene>
<reference evidence="1 2" key="1">
    <citation type="submission" date="2018-11" db="EMBL/GenBank/DDBJ databases">
        <title>Sequencing the genomes of 1000 actinobacteria strains.</title>
        <authorList>
            <person name="Klenk H.-P."/>
        </authorList>
    </citation>
    <scope>NUCLEOTIDE SEQUENCE [LARGE SCALE GENOMIC DNA]</scope>
    <source>
        <strain evidence="1 2">DSM 44254</strain>
    </source>
</reference>
<dbReference type="AlphaFoldDB" id="A0A3N1D8M0"/>
<dbReference type="Proteomes" id="UP000272400">
    <property type="component" value="Unassembled WGS sequence"/>
</dbReference>
<evidence type="ECO:0000313" key="2">
    <source>
        <dbReference type="Proteomes" id="UP000272400"/>
    </source>
</evidence>
<evidence type="ECO:0000313" key="1">
    <source>
        <dbReference type="EMBL" id="ROO89438.1"/>
    </source>
</evidence>
<organism evidence="1 2">
    <name type="scientific">Actinocorallia herbida</name>
    <dbReference type="NCBI Taxonomy" id="58109"/>
    <lineage>
        <taxon>Bacteria</taxon>
        <taxon>Bacillati</taxon>
        <taxon>Actinomycetota</taxon>
        <taxon>Actinomycetes</taxon>
        <taxon>Streptosporangiales</taxon>
        <taxon>Thermomonosporaceae</taxon>
        <taxon>Actinocorallia</taxon>
    </lineage>
</organism>
<sequence length="226" mass="24504">MAHIEFGVPERALLLALMALGGSADNPTLKARVGTALDGASRRRLNDLKLVTSVKEGRAYRHTMEDAGWAWCAGEMSAEPPAGSTLGRALYVVLGMLGEKLDRTDLSLAEFVTEDLVLDAEATGPEPVEPARVTARISDAELEERVRTAYLQVAARPGSWVPLTAVRPLLGDAPRDQVDDVLRRMERGADVFIAPEADQKSLTDQDRAAAVRVGDRDKHLLAIEVR</sequence>
<dbReference type="OrthoDB" id="3822696at2"/>
<dbReference type="EMBL" id="RJKE01000001">
    <property type="protein sequence ID" value="ROO89438.1"/>
    <property type="molecule type" value="Genomic_DNA"/>
</dbReference>
<name>A0A3N1D8M0_9ACTN</name>
<comment type="caution">
    <text evidence="1">The sequence shown here is derived from an EMBL/GenBank/DDBJ whole genome shotgun (WGS) entry which is preliminary data.</text>
</comment>
<keyword evidence="2" id="KW-1185">Reference proteome</keyword>
<protein>
    <submittedName>
        <fullName evidence="1">Uncharacterized protein</fullName>
    </submittedName>
</protein>
<proteinExistence type="predicted"/>
<accession>A0A3N1D8M0</accession>